<dbReference type="PANTHER" id="PTHR31736:SF9">
    <property type="entry name" value="ENDO-XYLOGALACTURONAN HYDROLASE A-RELATED"/>
    <property type="match status" value="1"/>
</dbReference>
<keyword evidence="7" id="KW-0624">Polysaccharide degradation</keyword>
<sequence>MRNILILFFALFVTGVPARNKTVPGDTISDGRETSLPMITSNIPKSALIHLTEYRKGLYKVSIQDDKSDWRSVEVRNALVSSFSKHPQIWNDWENQKALRDTMSYALFTHHFKRNVKVRIEPGFQFDKVEIRPVSYGIEYKKVDGGIEFELVNASQKVSVEFDGDRAENLFLFPDLPDMDKPDKNESNVLYYGPGQHDVGCIVMKSNQTLYLDEGAFVYGHIVGKRIENIKISGRGVLCGARETHSDEKRTQLMNFVHCRNVEISGVTLIDSPAWTIRLKNSQDLLVDNVKQISWILNSDGLDICNCRHVRVRNCFFRNYDDCITVKNQALAKMGCEDILVENCVGWTDCANVFLVGPECGTTREPRTNYIRNVTFRNCIVLETPALHDSEEGDDGWRGGCAAINARVGTYEGAGGGGRMSDILFENIRIEDLTGGRPIATEIVSDGENTGSLTGVTFRNITFKGSKFLPAQVRGVSKKFPLRNVTLDNVVFNGKYIRKADNKKYLFINPYIENLQFK</sequence>
<keyword evidence="2" id="KW-0677">Repeat</keyword>
<dbReference type="GO" id="GO:0004650">
    <property type="term" value="F:polygalacturonase activity"/>
    <property type="evidence" value="ECO:0007669"/>
    <property type="project" value="InterPro"/>
</dbReference>
<evidence type="ECO:0000256" key="1">
    <source>
        <dbReference type="ARBA" id="ARBA00008834"/>
    </source>
</evidence>
<reference evidence="12 13" key="1">
    <citation type="submission" date="2015-09" db="EMBL/GenBank/DDBJ databases">
        <authorList>
            <consortium name="Pathogen Informatics"/>
        </authorList>
    </citation>
    <scope>NUCLEOTIDE SEQUENCE [LARGE SCALE GENOMIC DNA]</scope>
    <source>
        <strain evidence="10 12">2789STDY5834880</strain>
        <strain evidence="11 13">2789STDY5834946</strain>
    </source>
</reference>
<dbReference type="RefSeq" id="WP_055173740.1">
    <property type="nucleotide sequence ID" value="NZ_CAXSUM010000027.1"/>
</dbReference>
<dbReference type="InterPro" id="IPR035953">
    <property type="entry name" value="Dextranase_N-ter"/>
</dbReference>
<evidence type="ECO:0000313" key="12">
    <source>
        <dbReference type="Proteomes" id="UP000095657"/>
    </source>
</evidence>
<dbReference type="EMBL" id="CZAI01000016">
    <property type="protein sequence ID" value="CUQ20115.1"/>
    <property type="molecule type" value="Genomic_DNA"/>
</dbReference>
<evidence type="ECO:0000256" key="9">
    <source>
        <dbReference type="RuleBase" id="RU361169"/>
    </source>
</evidence>
<dbReference type="Gene3D" id="2.60.350.10">
    <property type="entry name" value="Dextranase, N-terminal"/>
    <property type="match status" value="1"/>
</dbReference>
<dbReference type="STRING" id="47678.ERS852494_04275"/>
<comment type="similarity">
    <text evidence="1 9">Belongs to the glycosyl hydrolase 28 family.</text>
</comment>
<dbReference type="GO" id="GO:0000272">
    <property type="term" value="P:polysaccharide catabolic process"/>
    <property type="evidence" value="ECO:0007669"/>
    <property type="project" value="UniProtKB-KW"/>
</dbReference>
<keyword evidence="4" id="KW-0325">Glycoprotein</keyword>
<dbReference type="SUPFAM" id="SSF101596">
    <property type="entry name" value="Dextranase, N-terminal domain"/>
    <property type="match status" value="1"/>
</dbReference>
<evidence type="ECO:0000256" key="4">
    <source>
        <dbReference type="ARBA" id="ARBA00023180"/>
    </source>
</evidence>
<comment type="function">
    <text evidence="8">Pectinolytic enzyme involved in the degradation of xylogalacturonan (xga), a galacturonan backbone heavily substituted with xylose, and which is one important component of the hairy regions of pectin. Activity requires a galacturonic acid backbone substituted with xylose.</text>
</comment>
<evidence type="ECO:0000256" key="2">
    <source>
        <dbReference type="ARBA" id="ARBA00022737"/>
    </source>
</evidence>
<organism evidence="10 12">
    <name type="scientific">Bacteroides caccae</name>
    <dbReference type="NCBI Taxonomy" id="47678"/>
    <lineage>
        <taxon>Bacteria</taxon>
        <taxon>Pseudomonadati</taxon>
        <taxon>Bacteroidota</taxon>
        <taxon>Bacteroidia</taxon>
        <taxon>Bacteroidales</taxon>
        <taxon>Bacteroidaceae</taxon>
        <taxon>Bacteroides</taxon>
    </lineage>
</organism>
<evidence type="ECO:0000256" key="5">
    <source>
        <dbReference type="ARBA" id="ARBA00023277"/>
    </source>
</evidence>
<keyword evidence="3 9" id="KW-0378">Hydrolase</keyword>
<dbReference type="Pfam" id="PF00295">
    <property type="entry name" value="Glyco_hydro_28"/>
    <property type="match status" value="1"/>
</dbReference>
<accession>A0A174UK25</accession>
<evidence type="ECO:0000256" key="7">
    <source>
        <dbReference type="ARBA" id="ARBA00023326"/>
    </source>
</evidence>
<keyword evidence="5" id="KW-0119">Carbohydrate metabolism</keyword>
<dbReference type="Proteomes" id="UP000095657">
    <property type="component" value="Unassembled WGS sequence"/>
</dbReference>
<evidence type="ECO:0000313" key="13">
    <source>
        <dbReference type="Proteomes" id="UP000095725"/>
    </source>
</evidence>
<dbReference type="InterPro" id="IPR000743">
    <property type="entry name" value="Glyco_hydro_28"/>
</dbReference>
<proteinExistence type="inferred from homology"/>
<evidence type="ECO:0000256" key="8">
    <source>
        <dbReference type="ARBA" id="ARBA00037278"/>
    </source>
</evidence>
<dbReference type="InterPro" id="IPR012334">
    <property type="entry name" value="Pectin_lyas_fold"/>
</dbReference>
<evidence type="ECO:0000313" key="11">
    <source>
        <dbReference type="EMBL" id="CUQ53759.1"/>
    </source>
</evidence>
<name>A0A174UK25_9BACE</name>
<dbReference type="PANTHER" id="PTHR31736">
    <property type="match status" value="1"/>
</dbReference>
<dbReference type="Proteomes" id="UP000095725">
    <property type="component" value="Unassembled WGS sequence"/>
</dbReference>
<evidence type="ECO:0000313" key="10">
    <source>
        <dbReference type="EMBL" id="CUQ20115.1"/>
    </source>
</evidence>
<dbReference type="SUPFAM" id="SSF51126">
    <property type="entry name" value="Pectin lyase-like"/>
    <property type="match status" value="1"/>
</dbReference>
<gene>
    <name evidence="10" type="ORF">ERS852494_04275</name>
    <name evidence="11" type="ORF">ERS852558_04309</name>
</gene>
<keyword evidence="6 9" id="KW-0326">Glycosidase</keyword>
<protein>
    <submittedName>
        <fullName evidence="10">Glycoside hydrolase</fullName>
    </submittedName>
</protein>
<dbReference type="EMBL" id="CZBL01000026">
    <property type="protein sequence ID" value="CUQ53759.1"/>
    <property type="molecule type" value="Genomic_DNA"/>
</dbReference>
<dbReference type="Gene3D" id="2.160.20.10">
    <property type="entry name" value="Single-stranded right-handed beta-helix, Pectin lyase-like"/>
    <property type="match status" value="1"/>
</dbReference>
<evidence type="ECO:0000256" key="3">
    <source>
        <dbReference type="ARBA" id="ARBA00022801"/>
    </source>
</evidence>
<dbReference type="InterPro" id="IPR011050">
    <property type="entry name" value="Pectin_lyase_fold/virulence"/>
</dbReference>
<dbReference type="AlphaFoldDB" id="A0A174UK25"/>
<evidence type="ECO:0000256" key="6">
    <source>
        <dbReference type="ARBA" id="ARBA00023295"/>
    </source>
</evidence>